<keyword evidence="1" id="KW-0732">Signal</keyword>
<name>A0A495E697_9FLAO</name>
<evidence type="ECO:0000313" key="3">
    <source>
        <dbReference type="Proteomes" id="UP000269412"/>
    </source>
</evidence>
<feature type="chain" id="PRO_5019772285" description="Lipocalin-like protein" evidence="1">
    <location>
        <begin position="25"/>
        <end position="586"/>
    </location>
</feature>
<gene>
    <name evidence="2" type="ORF">CLV91_2606</name>
</gene>
<reference evidence="2 3" key="1">
    <citation type="submission" date="2018-10" db="EMBL/GenBank/DDBJ databases">
        <title>Genomic Encyclopedia of Archaeal and Bacterial Type Strains, Phase II (KMG-II): from individual species to whole genera.</title>
        <authorList>
            <person name="Goeker M."/>
        </authorList>
    </citation>
    <scope>NUCLEOTIDE SEQUENCE [LARGE SCALE GENOMIC DNA]</scope>
    <source>
        <strain evidence="2 3">DSM 25230</strain>
    </source>
</reference>
<comment type="caution">
    <text evidence="2">The sequence shown here is derived from an EMBL/GenBank/DDBJ whole genome shotgun (WGS) entry which is preliminary data.</text>
</comment>
<evidence type="ECO:0000256" key="1">
    <source>
        <dbReference type="SAM" id="SignalP"/>
    </source>
</evidence>
<evidence type="ECO:0000313" key="2">
    <source>
        <dbReference type="EMBL" id="RKR12475.1"/>
    </source>
</evidence>
<organism evidence="2 3">
    <name type="scientific">Maribacter vaceletii</name>
    <dbReference type="NCBI Taxonomy" id="1206816"/>
    <lineage>
        <taxon>Bacteria</taxon>
        <taxon>Pseudomonadati</taxon>
        <taxon>Bacteroidota</taxon>
        <taxon>Flavobacteriia</taxon>
        <taxon>Flavobacteriales</taxon>
        <taxon>Flavobacteriaceae</taxon>
        <taxon>Maribacter</taxon>
    </lineage>
</organism>
<dbReference type="EMBL" id="RBIQ01000009">
    <property type="protein sequence ID" value="RKR12475.1"/>
    <property type="molecule type" value="Genomic_DNA"/>
</dbReference>
<dbReference type="RefSeq" id="WP_121068569.1">
    <property type="nucleotide sequence ID" value="NZ_RBIQ01000009.1"/>
</dbReference>
<proteinExistence type="predicted"/>
<sequence>MKKFFKTTLFASLLALAISFTSCQDEFEEISNGEENESITANSAAAKLITDTSSQDGSFDNIVDGVSCFAIEFPYTVNVNGLDVTLDSKEDLATVEELLDKVDLDSDIVDIIFPITITLADYTEITIASKEALLEKAKECIEGGKDDDIECIDFVYPLTVFTFDVNNQQTGNATIESDKQLRRFFAGLEGNQLVSMDFPVTLKLYDGTEVVVNTNAELAVAIESAKETCDEDDDNDHNDDDFSKERLDAYLVACPWLIHDVQRNEQDQTEQYFEYAMNFSANGSVTAKDREGNSIEGEWTTRVSNNRVLLKLEFTALMDFSLDWFVYELEEGKIKLFAEGGNKIIMKKACNVIDKDPNTLRQVLKECSWIIKKVKRDNQELDRLLGYEFNFMADGVVTLSNEEVSSEGTWEITLNAQARLVMAITMGNEPGVSFEWPLSDLRDNRLKFEIPGTGYELILERNCDNDVDDEDVVWIRGLFNDSLWEVALFSENQDPSTEAYTNYEFSFSANGKVTVYNPNQVEVSTGRWLVYRNSDNKLEMIITFGADSNFYPLANDYILLEVEENRLELKHENDNGGYDHLVLEKK</sequence>
<dbReference type="Proteomes" id="UP000269412">
    <property type="component" value="Unassembled WGS sequence"/>
</dbReference>
<keyword evidence="3" id="KW-1185">Reference proteome</keyword>
<dbReference type="PROSITE" id="PS51257">
    <property type="entry name" value="PROKAR_LIPOPROTEIN"/>
    <property type="match status" value="1"/>
</dbReference>
<protein>
    <recommendedName>
        <fullName evidence="4">Lipocalin-like protein</fullName>
    </recommendedName>
</protein>
<feature type="signal peptide" evidence="1">
    <location>
        <begin position="1"/>
        <end position="24"/>
    </location>
</feature>
<dbReference type="AlphaFoldDB" id="A0A495E697"/>
<evidence type="ECO:0008006" key="4">
    <source>
        <dbReference type="Google" id="ProtNLM"/>
    </source>
</evidence>
<accession>A0A495E697</accession>
<dbReference type="OrthoDB" id="832379at2"/>